<organism evidence="1">
    <name type="scientific">bioreactor metagenome</name>
    <dbReference type="NCBI Taxonomy" id="1076179"/>
    <lineage>
        <taxon>unclassified sequences</taxon>
        <taxon>metagenomes</taxon>
        <taxon>ecological metagenomes</taxon>
    </lineage>
</organism>
<gene>
    <name evidence="1" type="ORF">SDC9_38299</name>
</gene>
<dbReference type="AlphaFoldDB" id="A0A644VNS9"/>
<reference evidence="1" key="1">
    <citation type="submission" date="2019-08" db="EMBL/GenBank/DDBJ databases">
        <authorList>
            <person name="Kucharzyk K."/>
            <person name="Murdoch R.W."/>
            <person name="Higgins S."/>
            <person name="Loffler F."/>
        </authorList>
    </citation>
    <scope>NUCLEOTIDE SEQUENCE</scope>
</reference>
<protein>
    <submittedName>
        <fullName evidence="1">Uncharacterized protein</fullName>
    </submittedName>
</protein>
<dbReference type="EMBL" id="VSSQ01000350">
    <property type="protein sequence ID" value="MPL92202.1"/>
    <property type="molecule type" value="Genomic_DNA"/>
</dbReference>
<sequence>MGNYDILHPHVSVCRRVRDTVHNDQRRAEIISVEFIKEVIENLVAFVDDADTTGKGFAVPDEPVSGNHRIIAMPEHQTAFALEKGVVQEFIPS</sequence>
<accession>A0A644VNS9</accession>
<evidence type="ECO:0000313" key="1">
    <source>
        <dbReference type="EMBL" id="MPL92202.1"/>
    </source>
</evidence>
<proteinExistence type="predicted"/>
<name>A0A644VNS9_9ZZZZ</name>
<comment type="caution">
    <text evidence="1">The sequence shown here is derived from an EMBL/GenBank/DDBJ whole genome shotgun (WGS) entry which is preliminary data.</text>
</comment>